<keyword evidence="3" id="KW-1185">Reference proteome</keyword>
<protein>
    <submittedName>
        <fullName evidence="2">Uncharacterized protein</fullName>
    </submittedName>
</protein>
<accession>A0A834N0E6</accession>
<proteinExistence type="predicted"/>
<dbReference type="Proteomes" id="UP000617340">
    <property type="component" value="Unassembled WGS sequence"/>
</dbReference>
<evidence type="ECO:0000313" key="3">
    <source>
        <dbReference type="Proteomes" id="UP000617340"/>
    </source>
</evidence>
<gene>
    <name evidence="2" type="ORF">HZH68_011375</name>
</gene>
<reference evidence="2" key="1">
    <citation type="journal article" date="2020" name="G3 (Bethesda)">
        <title>High-Quality Assemblies for Three Invasive Social Wasps from the &lt;i&gt;Vespula&lt;/i&gt; Genus.</title>
        <authorList>
            <person name="Harrop T.W.R."/>
            <person name="Guhlin J."/>
            <person name="McLaughlin G.M."/>
            <person name="Permina E."/>
            <person name="Stockwell P."/>
            <person name="Gilligan J."/>
            <person name="Le Lec M.F."/>
            <person name="Gruber M.A.M."/>
            <person name="Quinn O."/>
            <person name="Lovegrove M."/>
            <person name="Duncan E.J."/>
            <person name="Remnant E.J."/>
            <person name="Van Eeckhoven J."/>
            <person name="Graham B."/>
            <person name="Knapp R.A."/>
            <person name="Langford K.W."/>
            <person name="Kronenberg Z."/>
            <person name="Press M.O."/>
            <person name="Eacker S.M."/>
            <person name="Wilson-Rankin E.E."/>
            <person name="Purcell J."/>
            <person name="Lester P.J."/>
            <person name="Dearden P.K."/>
        </authorList>
    </citation>
    <scope>NUCLEOTIDE SEQUENCE</scope>
    <source>
        <strain evidence="2">Linc-1</strain>
    </source>
</reference>
<feature type="compositionally biased region" description="Basic residues" evidence="1">
    <location>
        <begin position="1"/>
        <end position="13"/>
    </location>
</feature>
<evidence type="ECO:0000313" key="2">
    <source>
        <dbReference type="EMBL" id="KAF7391832.1"/>
    </source>
</evidence>
<feature type="compositionally biased region" description="Basic and acidic residues" evidence="1">
    <location>
        <begin position="14"/>
        <end position="23"/>
    </location>
</feature>
<dbReference type="Gene3D" id="2.60.40.10">
    <property type="entry name" value="Immunoglobulins"/>
    <property type="match status" value="1"/>
</dbReference>
<sequence length="85" mass="9843">MRLKRKDGHRKEKTRKDESDQNQKRSINQFSFFFLCTALSEPPMFAEPIPNVTVALGRDVSLPCVVENLGSYKVIEINYRNEVLV</sequence>
<evidence type="ECO:0000256" key="1">
    <source>
        <dbReference type="SAM" id="MobiDB-lite"/>
    </source>
</evidence>
<dbReference type="AlphaFoldDB" id="A0A834N0E6"/>
<comment type="caution">
    <text evidence="2">The sequence shown here is derived from an EMBL/GenBank/DDBJ whole genome shotgun (WGS) entry which is preliminary data.</text>
</comment>
<dbReference type="InterPro" id="IPR013783">
    <property type="entry name" value="Ig-like_fold"/>
</dbReference>
<feature type="region of interest" description="Disordered" evidence="1">
    <location>
        <begin position="1"/>
        <end position="23"/>
    </location>
</feature>
<dbReference type="EMBL" id="JACSDZ010000011">
    <property type="protein sequence ID" value="KAF7391832.1"/>
    <property type="molecule type" value="Genomic_DNA"/>
</dbReference>
<organism evidence="2 3">
    <name type="scientific">Vespula germanica</name>
    <name type="common">German yellow jacket</name>
    <name type="synonym">Paravespula germanica</name>
    <dbReference type="NCBI Taxonomy" id="30212"/>
    <lineage>
        <taxon>Eukaryota</taxon>
        <taxon>Metazoa</taxon>
        <taxon>Ecdysozoa</taxon>
        <taxon>Arthropoda</taxon>
        <taxon>Hexapoda</taxon>
        <taxon>Insecta</taxon>
        <taxon>Pterygota</taxon>
        <taxon>Neoptera</taxon>
        <taxon>Endopterygota</taxon>
        <taxon>Hymenoptera</taxon>
        <taxon>Apocrita</taxon>
        <taxon>Aculeata</taxon>
        <taxon>Vespoidea</taxon>
        <taxon>Vespidae</taxon>
        <taxon>Vespinae</taxon>
        <taxon>Vespula</taxon>
    </lineage>
</organism>
<name>A0A834N0E6_VESGE</name>